<accession>A0AAD5MBY4</accession>
<evidence type="ECO:0000313" key="2">
    <source>
        <dbReference type="Proteomes" id="UP001196413"/>
    </source>
</evidence>
<gene>
    <name evidence="1" type="ORF">KIN20_010788</name>
</gene>
<dbReference type="AlphaFoldDB" id="A0AAD5MBY4"/>
<protein>
    <submittedName>
        <fullName evidence="1">Uncharacterized protein</fullName>
    </submittedName>
</protein>
<reference evidence="1" key="1">
    <citation type="submission" date="2021-06" db="EMBL/GenBank/DDBJ databases">
        <title>Parelaphostrongylus tenuis whole genome reference sequence.</title>
        <authorList>
            <person name="Garwood T.J."/>
            <person name="Larsen P.A."/>
            <person name="Fountain-Jones N.M."/>
            <person name="Garbe J.R."/>
            <person name="Macchietto M.G."/>
            <person name="Kania S.A."/>
            <person name="Gerhold R.W."/>
            <person name="Richards J.E."/>
            <person name="Wolf T.M."/>
        </authorList>
    </citation>
    <scope>NUCLEOTIDE SEQUENCE</scope>
    <source>
        <strain evidence="1">MNPRO001-30</strain>
        <tissue evidence="1">Meninges</tissue>
    </source>
</reference>
<dbReference type="Proteomes" id="UP001196413">
    <property type="component" value="Unassembled WGS sequence"/>
</dbReference>
<dbReference type="EMBL" id="JAHQIW010001904">
    <property type="protein sequence ID" value="KAJ1353993.1"/>
    <property type="molecule type" value="Genomic_DNA"/>
</dbReference>
<organism evidence="1 2">
    <name type="scientific">Parelaphostrongylus tenuis</name>
    <name type="common">Meningeal worm</name>
    <dbReference type="NCBI Taxonomy" id="148309"/>
    <lineage>
        <taxon>Eukaryota</taxon>
        <taxon>Metazoa</taxon>
        <taxon>Ecdysozoa</taxon>
        <taxon>Nematoda</taxon>
        <taxon>Chromadorea</taxon>
        <taxon>Rhabditida</taxon>
        <taxon>Rhabditina</taxon>
        <taxon>Rhabditomorpha</taxon>
        <taxon>Strongyloidea</taxon>
        <taxon>Metastrongylidae</taxon>
        <taxon>Parelaphostrongylus</taxon>
    </lineage>
</organism>
<keyword evidence="2" id="KW-1185">Reference proteome</keyword>
<sequence length="66" mass="7877">MRTNLLADRLTNVLNIRFRPLNATQKQHRLYLHLLIATVPKKDVHSNWQSVEYMYITAVTKRQLED</sequence>
<evidence type="ECO:0000313" key="1">
    <source>
        <dbReference type="EMBL" id="KAJ1353993.1"/>
    </source>
</evidence>
<proteinExistence type="predicted"/>
<comment type="caution">
    <text evidence="1">The sequence shown here is derived from an EMBL/GenBank/DDBJ whole genome shotgun (WGS) entry which is preliminary data.</text>
</comment>
<name>A0AAD5MBY4_PARTN</name>